<dbReference type="STRING" id="1149755.A0A2J6RXC6"/>
<dbReference type="SUPFAM" id="SSF53448">
    <property type="entry name" value="Nucleotide-diphospho-sugar transferases"/>
    <property type="match status" value="1"/>
</dbReference>
<keyword evidence="1" id="KW-0472">Membrane</keyword>
<dbReference type="Gene3D" id="3.90.550.10">
    <property type="entry name" value="Spore Coat Polysaccharide Biosynthesis Protein SpsA, Chain A"/>
    <property type="match status" value="1"/>
</dbReference>
<dbReference type="InterPro" id="IPR029044">
    <property type="entry name" value="Nucleotide-diphossugar_trans"/>
</dbReference>
<sequence length="390" mass="44496">MAPQRTLSDVPDFLQNSPFLPFDTDASSSDAAEIAHPKPTVAQIVRSKRLRTIIIALITFTALFILLGKFRTDHPFTRLGISGPKCYFTPPVTIPEVPPGEVDWTRFAYIQYATSDDYLCNSLMLFATLERLESRADRVLLYTANLLYSSTATRLLESARADYNVQLVLVEKQHKNDVHYVWADSYTKLLAFNQTQYERVIHLDSDSTLRENLDNLFFLPEAPIVLPKAYWLGKPKLGAHIMVLQPSDDIFGKIVKGIRGASRGTYDMEIVNKIFGTSCLLLPHQPYALLTGEFGSPDPEHKAFMGEDGDWDPEMVLEQAKFVHFSDYPFPKPWEETTAEQQEKAVPPCVDNYQGWKEDCRAREIWINLYKDFKERRWAVCSLDDSPLEG</sequence>
<dbReference type="AlphaFoldDB" id="A0A2J6RXC6"/>
<name>A0A2J6RXC6_HYAVF</name>
<dbReference type="EMBL" id="KZ613942">
    <property type="protein sequence ID" value="PMD43167.1"/>
    <property type="molecule type" value="Genomic_DNA"/>
</dbReference>
<keyword evidence="2" id="KW-0808">Transferase</keyword>
<feature type="transmembrane region" description="Helical" evidence="1">
    <location>
        <begin position="53"/>
        <end position="70"/>
    </location>
</feature>
<accession>A0A2J6RXC6</accession>
<organism evidence="2 3">
    <name type="scientific">Hyaloscypha variabilis (strain UAMH 11265 / GT02V1 / F)</name>
    <name type="common">Meliniomyces variabilis</name>
    <dbReference type="NCBI Taxonomy" id="1149755"/>
    <lineage>
        <taxon>Eukaryota</taxon>
        <taxon>Fungi</taxon>
        <taxon>Dikarya</taxon>
        <taxon>Ascomycota</taxon>
        <taxon>Pezizomycotina</taxon>
        <taxon>Leotiomycetes</taxon>
        <taxon>Helotiales</taxon>
        <taxon>Hyaloscyphaceae</taxon>
        <taxon>Hyaloscypha</taxon>
        <taxon>Hyaloscypha variabilis</taxon>
    </lineage>
</organism>
<keyword evidence="1" id="KW-0812">Transmembrane</keyword>
<evidence type="ECO:0000313" key="2">
    <source>
        <dbReference type="EMBL" id="PMD43167.1"/>
    </source>
</evidence>
<dbReference type="Proteomes" id="UP000235786">
    <property type="component" value="Unassembled WGS sequence"/>
</dbReference>
<keyword evidence="3" id="KW-1185">Reference proteome</keyword>
<evidence type="ECO:0000256" key="1">
    <source>
        <dbReference type="SAM" id="Phobius"/>
    </source>
</evidence>
<dbReference type="InterPro" id="IPR050587">
    <property type="entry name" value="GNT1/Glycosyltrans_8"/>
</dbReference>
<dbReference type="GO" id="GO:0016740">
    <property type="term" value="F:transferase activity"/>
    <property type="evidence" value="ECO:0007669"/>
    <property type="project" value="UniProtKB-KW"/>
</dbReference>
<proteinExistence type="predicted"/>
<dbReference type="PANTHER" id="PTHR11183">
    <property type="entry name" value="GLYCOGENIN SUBFAMILY MEMBER"/>
    <property type="match status" value="1"/>
</dbReference>
<dbReference type="OrthoDB" id="2014201at2759"/>
<evidence type="ECO:0000313" key="3">
    <source>
        <dbReference type="Proteomes" id="UP000235786"/>
    </source>
</evidence>
<keyword evidence="1" id="KW-1133">Transmembrane helix</keyword>
<protein>
    <submittedName>
        <fullName evidence="2">Glycosyltransferase family 8 protein</fullName>
    </submittedName>
</protein>
<reference evidence="2 3" key="1">
    <citation type="submission" date="2016-04" db="EMBL/GenBank/DDBJ databases">
        <title>A degradative enzymes factory behind the ericoid mycorrhizal symbiosis.</title>
        <authorList>
            <consortium name="DOE Joint Genome Institute"/>
            <person name="Martino E."/>
            <person name="Morin E."/>
            <person name="Grelet G."/>
            <person name="Kuo A."/>
            <person name="Kohler A."/>
            <person name="Daghino S."/>
            <person name="Barry K."/>
            <person name="Choi C."/>
            <person name="Cichocki N."/>
            <person name="Clum A."/>
            <person name="Copeland A."/>
            <person name="Hainaut M."/>
            <person name="Haridas S."/>
            <person name="Labutti K."/>
            <person name="Lindquist E."/>
            <person name="Lipzen A."/>
            <person name="Khouja H.-R."/>
            <person name="Murat C."/>
            <person name="Ohm R."/>
            <person name="Olson A."/>
            <person name="Spatafora J."/>
            <person name="Veneault-Fourrey C."/>
            <person name="Henrissat B."/>
            <person name="Grigoriev I."/>
            <person name="Martin F."/>
            <person name="Perotto S."/>
        </authorList>
    </citation>
    <scope>NUCLEOTIDE SEQUENCE [LARGE SCALE GENOMIC DNA]</scope>
    <source>
        <strain evidence="2 3">F</strain>
    </source>
</reference>
<gene>
    <name evidence="2" type="ORF">L207DRAFT_580036</name>
</gene>